<keyword evidence="2" id="KW-0143">Chaperone</keyword>
<dbReference type="InterPro" id="IPR003103">
    <property type="entry name" value="BAG_domain"/>
</dbReference>
<dbReference type="InterPro" id="IPR000048">
    <property type="entry name" value="IQ_motif_EF-hand-BS"/>
</dbReference>
<evidence type="ECO:0000256" key="2">
    <source>
        <dbReference type="ARBA" id="ARBA00023186"/>
    </source>
</evidence>
<feature type="domain" description="BAG" evidence="4">
    <location>
        <begin position="86"/>
        <end position="163"/>
    </location>
</feature>
<proteinExistence type="predicted"/>
<evidence type="ECO:0000313" key="6">
    <source>
        <dbReference type="Proteomes" id="UP001291623"/>
    </source>
</evidence>
<feature type="compositionally biased region" description="Basic and acidic residues" evidence="3">
    <location>
        <begin position="241"/>
        <end position="257"/>
    </location>
</feature>
<feature type="compositionally biased region" description="Polar residues" evidence="3">
    <location>
        <begin position="195"/>
        <end position="209"/>
    </location>
</feature>
<dbReference type="EMBL" id="JAVYJV010000003">
    <property type="protein sequence ID" value="KAK4375783.1"/>
    <property type="molecule type" value="Genomic_DNA"/>
</dbReference>
<reference evidence="5" key="1">
    <citation type="submission" date="2023-12" db="EMBL/GenBank/DDBJ databases">
        <title>Genome assembly of Anisodus tanguticus.</title>
        <authorList>
            <person name="Wang Y.-J."/>
        </authorList>
    </citation>
    <scope>NUCLEOTIDE SEQUENCE</scope>
    <source>
        <strain evidence="5">KB-2021</strain>
        <tissue evidence="5">Leaf</tissue>
    </source>
</reference>
<dbReference type="Pfam" id="PF02179">
    <property type="entry name" value="BAG"/>
    <property type="match status" value="1"/>
</dbReference>
<protein>
    <recommendedName>
        <fullName evidence="4">BAG domain-containing protein</fullName>
    </recommendedName>
</protein>
<keyword evidence="6" id="KW-1185">Reference proteome</keyword>
<comment type="caution">
    <text evidence="5">The sequence shown here is derived from an EMBL/GenBank/DDBJ whole genome shotgun (WGS) entry which is preliminary data.</text>
</comment>
<dbReference type="PANTHER" id="PTHR33322">
    <property type="entry name" value="BAG DOMAIN CONTAINING PROTEIN, EXPRESSED"/>
    <property type="match status" value="1"/>
</dbReference>
<evidence type="ECO:0000256" key="1">
    <source>
        <dbReference type="ARBA" id="ARBA00022860"/>
    </source>
</evidence>
<dbReference type="InterPro" id="IPR040400">
    <property type="entry name" value="BAG5/6/7/8"/>
</dbReference>
<dbReference type="Pfam" id="PF00612">
    <property type="entry name" value="IQ"/>
    <property type="match status" value="1"/>
</dbReference>
<evidence type="ECO:0000313" key="5">
    <source>
        <dbReference type="EMBL" id="KAK4375783.1"/>
    </source>
</evidence>
<dbReference type="FunFam" id="1.20.58.120:FF:000010">
    <property type="entry name" value="BAG family molecular chaperone regulator 6"/>
    <property type="match status" value="1"/>
</dbReference>
<dbReference type="SUPFAM" id="SSF63491">
    <property type="entry name" value="BAG domain"/>
    <property type="match status" value="1"/>
</dbReference>
<accession>A0AAE1SU96</accession>
<dbReference type="GO" id="GO:0009506">
    <property type="term" value="C:plasmodesma"/>
    <property type="evidence" value="ECO:0007669"/>
    <property type="project" value="TreeGrafter"/>
</dbReference>
<dbReference type="GO" id="GO:0051087">
    <property type="term" value="F:protein-folding chaperone binding"/>
    <property type="evidence" value="ECO:0007669"/>
    <property type="project" value="InterPro"/>
</dbReference>
<dbReference type="GO" id="GO:0006457">
    <property type="term" value="P:protein folding"/>
    <property type="evidence" value="ECO:0007669"/>
    <property type="project" value="TreeGrafter"/>
</dbReference>
<gene>
    <name evidence="5" type="ORF">RND71_006460</name>
</gene>
<feature type="compositionally biased region" description="Acidic residues" evidence="3">
    <location>
        <begin position="173"/>
        <end position="185"/>
    </location>
</feature>
<dbReference type="PROSITE" id="PS50096">
    <property type="entry name" value="IQ"/>
    <property type="match status" value="1"/>
</dbReference>
<name>A0AAE1SU96_9SOLA</name>
<dbReference type="PROSITE" id="PS51035">
    <property type="entry name" value="BAG"/>
    <property type="match status" value="1"/>
</dbReference>
<dbReference type="SMART" id="SM00015">
    <property type="entry name" value="IQ"/>
    <property type="match status" value="1"/>
</dbReference>
<sequence length="322" mass="37404">MEHPFYGNYWSHPRYSSNMKGIPVQSIHHKPTEIKPTTKVVQIPVHFVNSDPDRSVWAKPEPDRSGSALRIQKVFRGYLVRKSVKRIMSIRKEVEDIERKVLCREKGELIRSDEKERLCVNETLMSLLFKLDSIRGVDSGVRELRKAVIRKAIFLQEKIDSIVSTAANQIATEEENQYNDSDELSEPVNQDEYGKSTNQSVDVQNQAASNDEKTPVEGELQDCPMEGSEERGEVVGDVIDENERRRSQRLDGEDESRRNRELLEKMVEKNEKMMRMMNELCQTNEIQMRMLNSLTQRVDLLEKAFVCDRLQTKKKKKNRHPA</sequence>
<evidence type="ECO:0000256" key="3">
    <source>
        <dbReference type="SAM" id="MobiDB-lite"/>
    </source>
</evidence>
<dbReference type="Gene3D" id="1.20.58.120">
    <property type="entry name" value="BAG domain"/>
    <property type="match status" value="1"/>
</dbReference>
<dbReference type="SMART" id="SM00264">
    <property type="entry name" value="BAG"/>
    <property type="match status" value="1"/>
</dbReference>
<dbReference type="GO" id="GO:0005516">
    <property type="term" value="F:calmodulin binding"/>
    <property type="evidence" value="ECO:0007669"/>
    <property type="project" value="UniProtKB-KW"/>
</dbReference>
<dbReference type="InterPro" id="IPR036533">
    <property type="entry name" value="BAG_dom_sf"/>
</dbReference>
<organism evidence="5 6">
    <name type="scientific">Anisodus tanguticus</name>
    <dbReference type="NCBI Taxonomy" id="243964"/>
    <lineage>
        <taxon>Eukaryota</taxon>
        <taxon>Viridiplantae</taxon>
        <taxon>Streptophyta</taxon>
        <taxon>Embryophyta</taxon>
        <taxon>Tracheophyta</taxon>
        <taxon>Spermatophyta</taxon>
        <taxon>Magnoliopsida</taxon>
        <taxon>eudicotyledons</taxon>
        <taxon>Gunneridae</taxon>
        <taxon>Pentapetalae</taxon>
        <taxon>asterids</taxon>
        <taxon>lamiids</taxon>
        <taxon>Solanales</taxon>
        <taxon>Solanaceae</taxon>
        <taxon>Solanoideae</taxon>
        <taxon>Hyoscyameae</taxon>
        <taxon>Anisodus</taxon>
    </lineage>
</organism>
<dbReference type="AlphaFoldDB" id="A0AAE1SU96"/>
<dbReference type="PANTHER" id="PTHR33322:SF4">
    <property type="entry name" value="BAG DOMAIN CONTAINING PROTEIN, EXPRESSED"/>
    <property type="match status" value="1"/>
</dbReference>
<feature type="region of interest" description="Disordered" evidence="3">
    <location>
        <begin position="173"/>
        <end position="257"/>
    </location>
</feature>
<evidence type="ECO:0000259" key="4">
    <source>
        <dbReference type="PROSITE" id="PS51035"/>
    </source>
</evidence>
<dbReference type="Proteomes" id="UP001291623">
    <property type="component" value="Unassembled WGS sequence"/>
</dbReference>
<keyword evidence="1" id="KW-0112">Calmodulin-binding</keyword>